<evidence type="ECO:0000313" key="10">
    <source>
        <dbReference type="EMBL" id="CAG9769072.1"/>
    </source>
</evidence>
<dbReference type="SUPFAM" id="SSF103473">
    <property type="entry name" value="MFS general substrate transporter"/>
    <property type="match status" value="1"/>
</dbReference>
<gene>
    <name evidence="10" type="ORF">CEUTPL_LOCUS9588</name>
</gene>
<name>A0A9N9MUQ9_9CUCU</name>
<dbReference type="InterPro" id="IPR036259">
    <property type="entry name" value="MFS_trans_sf"/>
</dbReference>
<dbReference type="AlphaFoldDB" id="A0A9N9MUQ9"/>
<evidence type="ECO:0000313" key="11">
    <source>
        <dbReference type="Proteomes" id="UP001152799"/>
    </source>
</evidence>
<sequence>MKIFFGNWRFYAIVVIVNFISILAGVMLTWPSPVLPKLLSNTTLSENPLGRLITTQEKSWIAALASLGGIFGPPLTGFVMEKFGRKLAIATVHLPNMFSGLMAAFGKNVWWFYVARFVGGMGSHSAIAMGAIYFGEIGKSHNRGMLFTTTSISINLGALLSYCVGPYTSIQVFNLIIFAIALVGFFGTLLYVPESPYFLLQKGRIEAARQSIEIFKGSKNVQSEIKEIEDNIAKTRHDGLLAIFQTNVTRRAFLMALLVVALSQCSGVNVIYSFTELIFEESGSTYNTVVSAILVGVAQLLTVFITTFGIDKLGRKKMMVFSSTGLAFTLGILATYFRFKTANSDNIESLKWLPIACLMCFVCLFNSGMGGVPFLYMGEILPLNVKSVGSATVMATFCFIGFLLIFFFSDVTASIGTGGGFYLFAGAMAFMALYTSIWVVETKGKTLQEIHDCLDKSEKTKSAFPA</sequence>
<dbReference type="InterPro" id="IPR005828">
    <property type="entry name" value="MFS_sugar_transport-like"/>
</dbReference>
<evidence type="ECO:0000256" key="1">
    <source>
        <dbReference type="ARBA" id="ARBA00004651"/>
    </source>
</evidence>
<feature type="transmembrane region" description="Helical" evidence="8">
    <location>
        <begin position="60"/>
        <end position="80"/>
    </location>
</feature>
<evidence type="ECO:0000256" key="7">
    <source>
        <dbReference type="ARBA" id="ARBA00023136"/>
    </source>
</evidence>
<keyword evidence="2" id="KW-0813">Transport</keyword>
<dbReference type="Pfam" id="PF00083">
    <property type="entry name" value="Sugar_tr"/>
    <property type="match status" value="1"/>
</dbReference>
<evidence type="ECO:0000256" key="8">
    <source>
        <dbReference type="SAM" id="Phobius"/>
    </source>
</evidence>
<evidence type="ECO:0000259" key="9">
    <source>
        <dbReference type="PROSITE" id="PS50850"/>
    </source>
</evidence>
<dbReference type="PANTHER" id="PTHR48021">
    <property type="match status" value="1"/>
</dbReference>
<dbReference type="EMBL" id="OU892281">
    <property type="protein sequence ID" value="CAG9769072.1"/>
    <property type="molecule type" value="Genomic_DNA"/>
</dbReference>
<keyword evidence="11" id="KW-1185">Reference proteome</keyword>
<dbReference type="PANTHER" id="PTHR48021:SF47">
    <property type="entry name" value="GH17672P"/>
    <property type="match status" value="1"/>
</dbReference>
<dbReference type="OrthoDB" id="4142200at2759"/>
<dbReference type="InterPro" id="IPR005829">
    <property type="entry name" value="Sugar_transporter_CS"/>
</dbReference>
<feature type="transmembrane region" description="Helical" evidence="8">
    <location>
        <begin position="388"/>
        <end position="408"/>
    </location>
</feature>
<feature type="transmembrane region" description="Helical" evidence="8">
    <location>
        <begin position="173"/>
        <end position="192"/>
    </location>
</feature>
<feature type="domain" description="Major facilitator superfamily (MFS) profile" evidence="9">
    <location>
        <begin position="10"/>
        <end position="443"/>
    </location>
</feature>
<dbReference type="FunFam" id="1.20.1250.20:FF:000218">
    <property type="entry name" value="facilitated trehalose transporter Tret1"/>
    <property type="match status" value="1"/>
</dbReference>
<accession>A0A9N9MUQ9</accession>
<dbReference type="GO" id="GO:0022857">
    <property type="term" value="F:transmembrane transporter activity"/>
    <property type="evidence" value="ECO:0007669"/>
    <property type="project" value="InterPro"/>
</dbReference>
<dbReference type="GO" id="GO:0005886">
    <property type="term" value="C:plasma membrane"/>
    <property type="evidence" value="ECO:0007669"/>
    <property type="project" value="UniProtKB-SubCell"/>
</dbReference>
<keyword evidence="7 8" id="KW-0472">Membrane</keyword>
<dbReference type="Gene3D" id="1.20.1250.20">
    <property type="entry name" value="MFS general substrate transporter like domains"/>
    <property type="match status" value="1"/>
</dbReference>
<dbReference type="PROSITE" id="PS00216">
    <property type="entry name" value="SUGAR_TRANSPORT_1"/>
    <property type="match status" value="1"/>
</dbReference>
<evidence type="ECO:0000256" key="3">
    <source>
        <dbReference type="ARBA" id="ARBA00022475"/>
    </source>
</evidence>
<protein>
    <recommendedName>
        <fullName evidence="9">Major facilitator superfamily (MFS) profile domain-containing protein</fullName>
    </recommendedName>
</protein>
<feature type="transmembrane region" description="Helical" evidence="8">
    <location>
        <begin position="12"/>
        <end position="30"/>
    </location>
</feature>
<comment type="subcellular location">
    <subcellularLocation>
        <location evidence="1">Cell membrane</location>
        <topology evidence="1">Multi-pass membrane protein</topology>
    </subcellularLocation>
</comment>
<dbReference type="PROSITE" id="PS50850">
    <property type="entry name" value="MFS"/>
    <property type="match status" value="1"/>
</dbReference>
<dbReference type="Proteomes" id="UP001152799">
    <property type="component" value="Chromosome 5"/>
</dbReference>
<dbReference type="InterPro" id="IPR050549">
    <property type="entry name" value="MFS_Trehalose_Transporter"/>
</dbReference>
<organism evidence="10 11">
    <name type="scientific">Ceutorhynchus assimilis</name>
    <name type="common">cabbage seed weevil</name>
    <dbReference type="NCBI Taxonomy" id="467358"/>
    <lineage>
        <taxon>Eukaryota</taxon>
        <taxon>Metazoa</taxon>
        <taxon>Ecdysozoa</taxon>
        <taxon>Arthropoda</taxon>
        <taxon>Hexapoda</taxon>
        <taxon>Insecta</taxon>
        <taxon>Pterygota</taxon>
        <taxon>Neoptera</taxon>
        <taxon>Endopterygota</taxon>
        <taxon>Coleoptera</taxon>
        <taxon>Polyphaga</taxon>
        <taxon>Cucujiformia</taxon>
        <taxon>Curculionidae</taxon>
        <taxon>Ceutorhynchinae</taxon>
        <taxon>Ceutorhynchus</taxon>
    </lineage>
</organism>
<keyword evidence="3" id="KW-1003">Cell membrane</keyword>
<feature type="transmembrane region" description="Helical" evidence="8">
    <location>
        <begin position="111"/>
        <end position="134"/>
    </location>
</feature>
<evidence type="ECO:0000256" key="4">
    <source>
        <dbReference type="ARBA" id="ARBA00022597"/>
    </source>
</evidence>
<keyword evidence="4" id="KW-0762">Sugar transport</keyword>
<dbReference type="InterPro" id="IPR020846">
    <property type="entry name" value="MFS_dom"/>
</dbReference>
<feature type="transmembrane region" description="Helical" evidence="8">
    <location>
        <begin position="252"/>
        <end position="274"/>
    </location>
</feature>
<reference evidence="10" key="1">
    <citation type="submission" date="2022-01" db="EMBL/GenBank/DDBJ databases">
        <authorList>
            <person name="King R."/>
        </authorList>
    </citation>
    <scope>NUCLEOTIDE SEQUENCE</scope>
</reference>
<proteinExistence type="predicted"/>
<feature type="transmembrane region" description="Helical" evidence="8">
    <location>
        <begin position="146"/>
        <end position="167"/>
    </location>
</feature>
<feature type="transmembrane region" description="Helical" evidence="8">
    <location>
        <begin position="351"/>
        <end position="376"/>
    </location>
</feature>
<keyword evidence="5 8" id="KW-0812">Transmembrane</keyword>
<evidence type="ECO:0000256" key="2">
    <source>
        <dbReference type="ARBA" id="ARBA00022448"/>
    </source>
</evidence>
<evidence type="ECO:0000256" key="5">
    <source>
        <dbReference type="ARBA" id="ARBA00022692"/>
    </source>
</evidence>
<feature type="transmembrane region" description="Helical" evidence="8">
    <location>
        <begin position="320"/>
        <end position="339"/>
    </location>
</feature>
<feature type="transmembrane region" description="Helical" evidence="8">
    <location>
        <begin position="286"/>
        <end position="308"/>
    </location>
</feature>
<keyword evidence="6 8" id="KW-1133">Transmembrane helix</keyword>
<feature type="transmembrane region" description="Helical" evidence="8">
    <location>
        <begin position="420"/>
        <end position="440"/>
    </location>
</feature>
<evidence type="ECO:0000256" key="6">
    <source>
        <dbReference type="ARBA" id="ARBA00022989"/>
    </source>
</evidence>